<dbReference type="PRINTS" id="PR02086">
    <property type="entry name" value="PUTNUCHARBI1"/>
</dbReference>
<evidence type="ECO:0000256" key="4">
    <source>
        <dbReference type="ARBA" id="ARBA00006958"/>
    </source>
</evidence>
<keyword evidence="7" id="KW-0540">Nuclease</keyword>
<comment type="cofactor">
    <cofactor evidence="1">
        <name>a divalent metal cation</name>
        <dbReference type="ChEBI" id="CHEBI:60240"/>
    </cofactor>
</comment>
<dbReference type="Pfam" id="PF13359">
    <property type="entry name" value="DDE_Tnp_4"/>
    <property type="match status" value="1"/>
</dbReference>
<evidence type="ECO:0000313" key="14">
    <source>
        <dbReference type="EMBL" id="KAK3756764.1"/>
    </source>
</evidence>
<organism evidence="14 15">
    <name type="scientific">Elysia crispata</name>
    <name type="common">lettuce slug</name>
    <dbReference type="NCBI Taxonomy" id="231223"/>
    <lineage>
        <taxon>Eukaryota</taxon>
        <taxon>Metazoa</taxon>
        <taxon>Spiralia</taxon>
        <taxon>Lophotrochozoa</taxon>
        <taxon>Mollusca</taxon>
        <taxon>Gastropoda</taxon>
        <taxon>Heterobranchia</taxon>
        <taxon>Euthyneura</taxon>
        <taxon>Panpulmonata</taxon>
        <taxon>Sacoglossa</taxon>
        <taxon>Placobranchoidea</taxon>
        <taxon>Plakobranchidae</taxon>
        <taxon>Elysia</taxon>
    </lineage>
</organism>
<dbReference type="InterPro" id="IPR045249">
    <property type="entry name" value="HARBI1-like"/>
</dbReference>
<dbReference type="GO" id="GO:0005737">
    <property type="term" value="C:cytoplasm"/>
    <property type="evidence" value="ECO:0007669"/>
    <property type="project" value="UniProtKB-SubCell"/>
</dbReference>
<evidence type="ECO:0000256" key="9">
    <source>
        <dbReference type="ARBA" id="ARBA00022801"/>
    </source>
</evidence>
<reference evidence="14" key="1">
    <citation type="journal article" date="2023" name="G3 (Bethesda)">
        <title>A reference genome for the long-term kleptoplast-retaining sea slug Elysia crispata morphotype clarki.</title>
        <authorList>
            <person name="Eastman K.E."/>
            <person name="Pendleton A.L."/>
            <person name="Shaikh M.A."/>
            <person name="Suttiyut T."/>
            <person name="Ogas R."/>
            <person name="Tomko P."/>
            <person name="Gavelis G."/>
            <person name="Widhalm J.R."/>
            <person name="Wisecaver J.H."/>
        </authorList>
    </citation>
    <scope>NUCLEOTIDE SEQUENCE</scope>
    <source>
        <strain evidence="14">ECLA1</strain>
    </source>
</reference>
<evidence type="ECO:0000256" key="5">
    <source>
        <dbReference type="ARBA" id="ARBA00015519"/>
    </source>
</evidence>
<comment type="function">
    <text evidence="12">Transposase-derived protein that may have nuclease activity. Does not have transposase activity.</text>
</comment>
<comment type="subcellular location">
    <subcellularLocation>
        <location evidence="3">Cytoplasm</location>
    </subcellularLocation>
    <subcellularLocation>
        <location evidence="2">Nucleus</location>
    </subcellularLocation>
</comment>
<proteinExistence type="inferred from homology"/>
<feature type="domain" description="DDE Tnp4" evidence="13">
    <location>
        <begin position="11"/>
        <end position="161"/>
    </location>
</feature>
<dbReference type="InterPro" id="IPR026103">
    <property type="entry name" value="HARBI1_animal"/>
</dbReference>
<dbReference type="GO" id="GO:0005634">
    <property type="term" value="C:nucleus"/>
    <property type="evidence" value="ECO:0007669"/>
    <property type="project" value="UniProtKB-SubCell"/>
</dbReference>
<dbReference type="AlphaFoldDB" id="A0AAE1D484"/>
<protein>
    <recommendedName>
        <fullName evidence="5">Putative nuclease HARBI1</fullName>
    </recommendedName>
    <alternativeName>
        <fullName evidence="11">Harbinger transposase-derived nuclease</fullName>
    </alternativeName>
</protein>
<dbReference type="EMBL" id="JAWDGP010005473">
    <property type="protein sequence ID" value="KAK3756764.1"/>
    <property type="molecule type" value="Genomic_DNA"/>
</dbReference>
<evidence type="ECO:0000256" key="10">
    <source>
        <dbReference type="ARBA" id="ARBA00023242"/>
    </source>
</evidence>
<name>A0AAE1D484_9GAST</name>
<evidence type="ECO:0000313" key="15">
    <source>
        <dbReference type="Proteomes" id="UP001283361"/>
    </source>
</evidence>
<accession>A0AAE1D484</accession>
<sequence>MAGFPNVIGCIDGTHVPIRAPNINEHEYVNRKSVHTINVQIVCDAQLRILNSVVKYPGSVHDAHILRESSVWRAFESHPKPLDGIILGDSAYPLRDWLLTPFLKPASAGENKYNEAIFPTRVTIERCNGVLKRRFHCLASILQYQPHKACKIITSCLVLHNMALEFGIPIEALNENMHQQQQEADPGLEEMERGQITGRIKRQQFVRRYFTVR</sequence>
<dbReference type="InterPro" id="IPR027806">
    <property type="entry name" value="HARBI1_dom"/>
</dbReference>
<keyword evidence="8" id="KW-0479">Metal-binding</keyword>
<keyword evidence="10" id="KW-0539">Nucleus</keyword>
<keyword evidence="15" id="KW-1185">Reference proteome</keyword>
<dbReference type="GO" id="GO:0016787">
    <property type="term" value="F:hydrolase activity"/>
    <property type="evidence" value="ECO:0007669"/>
    <property type="project" value="UniProtKB-KW"/>
</dbReference>
<keyword evidence="9" id="KW-0378">Hydrolase</keyword>
<comment type="caution">
    <text evidence="14">The sequence shown here is derived from an EMBL/GenBank/DDBJ whole genome shotgun (WGS) entry which is preliminary data.</text>
</comment>
<evidence type="ECO:0000256" key="12">
    <source>
        <dbReference type="ARBA" id="ARBA00045850"/>
    </source>
</evidence>
<evidence type="ECO:0000256" key="11">
    <source>
        <dbReference type="ARBA" id="ARBA00030126"/>
    </source>
</evidence>
<evidence type="ECO:0000259" key="13">
    <source>
        <dbReference type="Pfam" id="PF13359"/>
    </source>
</evidence>
<comment type="similarity">
    <text evidence="4">Belongs to the HARBI1 family.</text>
</comment>
<evidence type="ECO:0000256" key="6">
    <source>
        <dbReference type="ARBA" id="ARBA00022490"/>
    </source>
</evidence>
<dbReference type="GO" id="GO:0004518">
    <property type="term" value="F:nuclease activity"/>
    <property type="evidence" value="ECO:0007669"/>
    <property type="project" value="UniProtKB-KW"/>
</dbReference>
<dbReference type="GO" id="GO:0046872">
    <property type="term" value="F:metal ion binding"/>
    <property type="evidence" value="ECO:0007669"/>
    <property type="project" value="UniProtKB-KW"/>
</dbReference>
<dbReference type="PANTHER" id="PTHR22930:SF250">
    <property type="entry name" value="NUCLEASE HARBI1-LIKE PROTEIN"/>
    <property type="match status" value="1"/>
</dbReference>
<dbReference type="Proteomes" id="UP001283361">
    <property type="component" value="Unassembled WGS sequence"/>
</dbReference>
<dbReference type="PANTHER" id="PTHR22930">
    <property type="match status" value="1"/>
</dbReference>
<evidence type="ECO:0000256" key="8">
    <source>
        <dbReference type="ARBA" id="ARBA00022723"/>
    </source>
</evidence>
<evidence type="ECO:0000256" key="3">
    <source>
        <dbReference type="ARBA" id="ARBA00004496"/>
    </source>
</evidence>
<gene>
    <name evidence="14" type="ORF">RRG08_019256</name>
</gene>
<keyword evidence="6" id="KW-0963">Cytoplasm</keyword>
<evidence type="ECO:0000256" key="2">
    <source>
        <dbReference type="ARBA" id="ARBA00004123"/>
    </source>
</evidence>
<evidence type="ECO:0000256" key="7">
    <source>
        <dbReference type="ARBA" id="ARBA00022722"/>
    </source>
</evidence>
<evidence type="ECO:0000256" key="1">
    <source>
        <dbReference type="ARBA" id="ARBA00001968"/>
    </source>
</evidence>